<keyword evidence="1" id="KW-0732">Signal</keyword>
<evidence type="ECO:0000259" key="3">
    <source>
        <dbReference type="Pfam" id="PF25994"/>
    </source>
</evidence>
<dbReference type="Pfam" id="PF25994">
    <property type="entry name" value="HH_AprE"/>
    <property type="match status" value="1"/>
</dbReference>
<dbReference type="InterPro" id="IPR003715">
    <property type="entry name" value="Poly_export_N"/>
</dbReference>
<dbReference type="Gene3D" id="3.10.560.10">
    <property type="entry name" value="Outer membrane lipoprotein wza domain like"/>
    <property type="match status" value="1"/>
</dbReference>
<dbReference type="PANTHER" id="PTHR33619:SF3">
    <property type="entry name" value="POLYSACCHARIDE EXPORT PROTEIN GFCE-RELATED"/>
    <property type="match status" value="1"/>
</dbReference>
<organism evidence="4 5">
    <name type="scientific">Bradyrhizobium icense</name>
    <dbReference type="NCBI Taxonomy" id="1274631"/>
    <lineage>
        <taxon>Bacteria</taxon>
        <taxon>Pseudomonadati</taxon>
        <taxon>Pseudomonadota</taxon>
        <taxon>Alphaproteobacteria</taxon>
        <taxon>Hyphomicrobiales</taxon>
        <taxon>Nitrobacteraceae</taxon>
        <taxon>Bradyrhizobium</taxon>
    </lineage>
</organism>
<evidence type="ECO:0008006" key="6">
    <source>
        <dbReference type="Google" id="ProtNLM"/>
    </source>
</evidence>
<reference evidence="4 5" key="1">
    <citation type="submission" date="2016-07" db="EMBL/GenBank/DDBJ databases">
        <title>Complete genome sequence of Bradyrhizobium icense LMTR 13T, a potential inoculant strain isolated from lima bean (Phaseolus lunatus) in Peru.</title>
        <authorList>
            <person name="Ormeno-Orrillo E."/>
            <person name="Duran D."/>
            <person name="Rogel M.A."/>
            <person name="Rey L."/>
            <person name="Imperial J."/>
            <person name="Ruiz-Argueso T."/>
            <person name="Martinez-Romero E."/>
        </authorList>
    </citation>
    <scope>NUCLEOTIDE SEQUENCE [LARGE SCALE GENOMIC DNA]</scope>
    <source>
        <strain evidence="4 5">LMTR 13</strain>
    </source>
</reference>
<dbReference type="Pfam" id="PF02563">
    <property type="entry name" value="Poly_export"/>
    <property type="match status" value="1"/>
</dbReference>
<evidence type="ECO:0000259" key="2">
    <source>
        <dbReference type="Pfam" id="PF02563"/>
    </source>
</evidence>
<feature type="domain" description="Polysaccharide export protein N-terminal" evidence="2">
    <location>
        <begin position="34"/>
        <end position="96"/>
    </location>
</feature>
<name>A0A1B1UBZ1_9BRAD</name>
<keyword evidence="5" id="KW-1185">Reference proteome</keyword>
<evidence type="ECO:0000313" key="4">
    <source>
        <dbReference type="EMBL" id="ANW00273.1"/>
    </source>
</evidence>
<evidence type="ECO:0000313" key="5">
    <source>
        <dbReference type="Proteomes" id="UP000092839"/>
    </source>
</evidence>
<gene>
    <name evidence="4" type="ORF">LMTR13_08915</name>
</gene>
<dbReference type="PANTHER" id="PTHR33619">
    <property type="entry name" value="POLYSACCHARIDE EXPORT PROTEIN GFCE-RELATED"/>
    <property type="match status" value="1"/>
</dbReference>
<dbReference type="KEGG" id="bic:LMTR13_08915"/>
<dbReference type="Gene3D" id="3.30.1950.10">
    <property type="entry name" value="wza like domain"/>
    <property type="match status" value="1"/>
</dbReference>
<dbReference type="EMBL" id="CP016428">
    <property type="protein sequence ID" value="ANW00273.1"/>
    <property type="molecule type" value="Genomic_DNA"/>
</dbReference>
<dbReference type="Proteomes" id="UP000092839">
    <property type="component" value="Chromosome"/>
</dbReference>
<feature type="domain" description="AprE-like long alpha-helical hairpin" evidence="3">
    <location>
        <begin position="175"/>
        <end position="360"/>
    </location>
</feature>
<dbReference type="GO" id="GO:0015159">
    <property type="term" value="F:polysaccharide transmembrane transporter activity"/>
    <property type="evidence" value="ECO:0007669"/>
    <property type="project" value="InterPro"/>
</dbReference>
<protein>
    <recommendedName>
        <fullName evidence="6">Sugar ABC transporter substrate-binding protein</fullName>
    </recommendedName>
</protein>
<proteinExistence type="predicted"/>
<dbReference type="STRING" id="1274631.LMTR13_08915"/>
<accession>A0A1B1UBZ1</accession>
<dbReference type="AlphaFoldDB" id="A0A1B1UBZ1"/>
<evidence type="ECO:0000256" key="1">
    <source>
        <dbReference type="ARBA" id="ARBA00022729"/>
    </source>
</evidence>
<dbReference type="InterPro" id="IPR058781">
    <property type="entry name" value="HH_AprE-like"/>
</dbReference>
<dbReference type="InterPro" id="IPR049712">
    <property type="entry name" value="Poly_export"/>
</dbReference>
<dbReference type="RefSeq" id="WP_065727554.1">
    <property type="nucleotide sequence ID" value="NZ_CP016428.1"/>
</dbReference>
<sequence length="425" mass="46874">MKSKKHGKIFGLISAVFWAGIVVSISNENCFGAPYKLAPGDTVEVSIGGLPDQRSRGQIQIDGTIALPGVGTVEVAGLTPSEMQNRIETLLQSRILRHRLADGRDQTFVIKPGDVIASVVEYRPIYVSGDVLTPGQQAYRASMTVRQAVAVAGGFSLLRSRGHPGAVDPADLLRDYDSLATEYVKEYFHVVRINAELDGRDTFDQSVPNDVSLPAVVVDSVVRAEAESLKTSQADFRTETRFLREAVEQTDAQFAKLQQQHEGEEKGVQADEEELQRVQKLLGSGLLTSPRVTENRRALLLSSTRSLQTSVEMMRLQRQRHDLRRQIERVASQRTINLLKEQKDSNVRLADLRVRMLALSQKLQPVGGTGTLPVGTSKLYPEVTVVRKLGQRWDRIAASVDFDVEPGDVIEVALRPSATVTKLSN</sequence>
<dbReference type="OrthoDB" id="9798876at2"/>